<keyword evidence="2" id="KW-1185">Reference proteome</keyword>
<protein>
    <submittedName>
        <fullName evidence="1">Uncharacterized protein</fullName>
    </submittedName>
</protein>
<sequence>DTDQLVSHGWILCAGKSATTVVAVYPGLPRWIGTSYGNPIAKDNSSLSQG</sequence>
<organism evidence="1 2">
    <name type="scientific">Mauremys mutica</name>
    <name type="common">yellowpond turtle</name>
    <dbReference type="NCBI Taxonomy" id="74926"/>
    <lineage>
        <taxon>Eukaryota</taxon>
        <taxon>Metazoa</taxon>
        <taxon>Chordata</taxon>
        <taxon>Craniata</taxon>
        <taxon>Vertebrata</taxon>
        <taxon>Euteleostomi</taxon>
        <taxon>Archelosauria</taxon>
        <taxon>Testudinata</taxon>
        <taxon>Testudines</taxon>
        <taxon>Cryptodira</taxon>
        <taxon>Durocryptodira</taxon>
        <taxon>Testudinoidea</taxon>
        <taxon>Geoemydidae</taxon>
        <taxon>Geoemydinae</taxon>
        <taxon>Mauremys</taxon>
    </lineage>
</organism>
<dbReference type="Proteomes" id="UP000827986">
    <property type="component" value="Unassembled WGS sequence"/>
</dbReference>
<name>A0A9D3XUT5_9SAUR</name>
<feature type="non-terminal residue" evidence="1">
    <location>
        <position position="50"/>
    </location>
</feature>
<dbReference type="EMBL" id="JAHDVG010000463">
    <property type="protein sequence ID" value="KAH1186272.1"/>
    <property type="molecule type" value="Genomic_DNA"/>
</dbReference>
<comment type="caution">
    <text evidence="1">The sequence shown here is derived from an EMBL/GenBank/DDBJ whole genome shotgun (WGS) entry which is preliminary data.</text>
</comment>
<gene>
    <name evidence="1" type="ORF">KIL84_019021</name>
</gene>
<reference evidence="1" key="1">
    <citation type="submission" date="2021-09" db="EMBL/GenBank/DDBJ databases">
        <title>The genome of Mauremys mutica provides insights into the evolution of semi-aquatic lifestyle.</title>
        <authorList>
            <person name="Gong S."/>
            <person name="Gao Y."/>
        </authorList>
    </citation>
    <scope>NUCLEOTIDE SEQUENCE</scope>
    <source>
        <strain evidence="1">MM-2020</strain>
        <tissue evidence="1">Muscle</tissue>
    </source>
</reference>
<evidence type="ECO:0000313" key="1">
    <source>
        <dbReference type="EMBL" id="KAH1186272.1"/>
    </source>
</evidence>
<accession>A0A9D3XUT5</accession>
<dbReference type="AlphaFoldDB" id="A0A9D3XUT5"/>
<proteinExistence type="predicted"/>
<evidence type="ECO:0000313" key="2">
    <source>
        <dbReference type="Proteomes" id="UP000827986"/>
    </source>
</evidence>